<dbReference type="Gene3D" id="1.20.120.1510">
    <property type="match status" value="1"/>
</dbReference>
<organism evidence="9 10">
    <name type="scientific">Legionella quinlivanii</name>
    <dbReference type="NCBI Taxonomy" id="45073"/>
    <lineage>
        <taxon>Bacteria</taxon>
        <taxon>Pseudomonadati</taxon>
        <taxon>Pseudomonadota</taxon>
        <taxon>Gammaproteobacteria</taxon>
        <taxon>Legionellales</taxon>
        <taxon>Legionellaceae</taxon>
        <taxon>Legionella</taxon>
    </lineage>
</organism>
<proteinExistence type="predicted"/>
<dbReference type="CDD" id="cd05401">
    <property type="entry name" value="NT_GlnE_GlnD_like"/>
    <property type="match status" value="2"/>
</dbReference>
<dbReference type="InterPro" id="IPR013546">
    <property type="entry name" value="PII_UdlTrfase/GS_AdlTrfase"/>
</dbReference>
<dbReference type="Gene3D" id="3.30.460.10">
    <property type="entry name" value="Beta Polymerase, domain 2"/>
    <property type="match status" value="2"/>
</dbReference>
<keyword evidence="3" id="KW-0547">Nucleotide-binding</keyword>
<keyword evidence="1 9" id="KW-0808">Transferase</keyword>
<evidence type="ECO:0000313" key="10">
    <source>
        <dbReference type="Proteomes" id="UP000054618"/>
    </source>
</evidence>
<sequence>MTDIEVFIDSRSQLLEKHFSQAAPHLRKGIQKVLLSSDYALRHIEIFSRLVREDDCLAPVFAEEYRERFQTIPNSPFPSFAKEIRQYRHYSFLRLLLREASGLADTAETMRSWSDFADEAIRSALTYCEQDVSQRHGIPLEDSGNPAQLYVLAMGKLGGRELNYSSDIDLILAYSRDGWTNGEESISNQQFYIKVVQRFIQLLQQITAEGFVFRVDLRLRPNGDSGALVINLATIENYYQEQGRDWERYAMVKARPLDLTVSSNHWFYQLITPFVYRRYVDFSVIESLRSMKSMIIREVQLNPRLNDIKRGSGGIREIEFIVQNIQLIRGGRLPQLQKTSLLETLATIKQEKLLTRAKVLQEAYLFYRKLENALQSLNDQQTHVLPEDELRQFQISQAMNYADWQSVYFKLKQYQRIVSNLFSSMLAYKKSSGQLEDNSRLLEHQLASVWQGHIESEMATNLLASINYQHAKRCYQLIHSFRHSPRCLRLSQAARMILDRFMPLLLKELTQVKNTEAVLLQVMQLLESVVGRSAYLALLTENPQTLNELLYWFSRSPFISQLLVAHPFLLETLLEPMPNWLPPSRLQLKQQLEKKMAHCKDQEDEEEYLRQFKLSHWLLAARAELHGRLNAIRAGRFLADLAEAIVVRVVEIASRQLALKYPVMDTVFQGFAVLAYGKLGSREMNYNSDLDLVFIYTSDAEHSSLITRLTQKILHMLTTRFQSGILYQVDTRLRPSGSSGLLVSSLSSFVTYQQTEAWTWEHQALIRSRVLLGGPRVRSTFSKLKASIYAEQSNARDVLDEVLSMREKMLRFQLGHSIKERPGGLVDLEFLVQCLILIHARKNYSRYTHTLSLLRQLAKDGILSKEQFNCLKEAYQKYHQVLHLGLLEDYEPSCEKELKKVFAINEAIYKQIKSS</sequence>
<dbReference type="NCBIfam" id="NF008292">
    <property type="entry name" value="PRK11072.1"/>
    <property type="match status" value="1"/>
</dbReference>
<dbReference type="InterPro" id="IPR043519">
    <property type="entry name" value="NT_sf"/>
</dbReference>
<dbReference type="FunFam" id="1.20.120.330:FF:000005">
    <property type="entry name" value="Bifunctional glutamine synthetase adenylyltransferase/adenylyl-removing enzyme"/>
    <property type="match status" value="1"/>
</dbReference>
<dbReference type="PANTHER" id="PTHR30621">
    <property type="entry name" value="GLUTAMINE SYNTHETASE ADENYLYLTRANSFERASE"/>
    <property type="match status" value="1"/>
</dbReference>
<dbReference type="GO" id="GO:0008882">
    <property type="term" value="F:[glutamate-ammonia-ligase] adenylyltransferase activity"/>
    <property type="evidence" value="ECO:0007669"/>
    <property type="project" value="InterPro"/>
</dbReference>
<dbReference type="PATRIC" id="fig|45073.5.peg.20"/>
<feature type="domain" description="Glutamate-ammonia ligase adenylyltransferase repeated" evidence="7">
    <location>
        <begin position="66"/>
        <end position="257"/>
    </location>
</feature>
<gene>
    <name evidence="9" type="ORF">Lqui_0020</name>
</gene>
<evidence type="ECO:0000256" key="6">
    <source>
        <dbReference type="ARBA" id="ARBA00023268"/>
    </source>
</evidence>
<reference evidence="9 10" key="1">
    <citation type="submission" date="2015-11" db="EMBL/GenBank/DDBJ databases">
        <title>Genomic analysis of 38 Legionella species identifies large and diverse effector repertoires.</title>
        <authorList>
            <person name="Burstein D."/>
            <person name="Amaro F."/>
            <person name="Zusman T."/>
            <person name="Lifshitz Z."/>
            <person name="Cohen O."/>
            <person name="Gilbert J.A."/>
            <person name="Pupko T."/>
            <person name="Shuman H.A."/>
            <person name="Segal G."/>
        </authorList>
    </citation>
    <scope>NUCLEOTIDE SEQUENCE [LARGE SCALE GENOMIC DNA]</scope>
    <source>
        <strain evidence="9 10">CDC#1442-AUS-E</strain>
    </source>
</reference>
<evidence type="ECO:0000256" key="3">
    <source>
        <dbReference type="ARBA" id="ARBA00022741"/>
    </source>
</evidence>
<keyword evidence="5" id="KW-0460">Magnesium</keyword>
<dbReference type="InterPro" id="IPR023057">
    <property type="entry name" value="GlnE"/>
</dbReference>
<dbReference type="EMBL" id="LNYS01000001">
    <property type="protein sequence ID" value="KTD53065.1"/>
    <property type="molecule type" value="Genomic_DNA"/>
</dbReference>
<evidence type="ECO:0000256" key="4">
    <source>
        <dbReference type="ARBA" id="ARBA00022840"/>
    </source>
</evidence>
<evidence type="ECO:0000256" key="5">
    <source>
        <dbReference type="ARBA" id="ARBA00022842"/>
    </source>
</evidence>
<evidence type="ECO:0000259" key="7">
    <source>
        <dbReference type="Pfam" id="PF03710"/>
    </source>
</evidence>
<keyword evidence="6" id="KW-0511">Multifunctional enzyme</keyword>
<feature type="domain" description="PII-uridylyltransferase/Glutamine-synthetase adenylyltransferase" evidence="8">
    <location>
        <begin position="810"/>
        <end position="883"/>
    </location>
</feature>
<dbReference type="Pfam" id="PF03710">
    <property type="entry name" value="GlnE"/>
    <property type="match status" value="2"/>
</dbReference>
<dbReference type="SUPFAM" id="SSF81593">
    <property type="entry name" value="Nucleotidyltransferase substrate binding subunit/domain"/>
    <property type="match status" value="2"/>
</dbReference>
<dbReference type="Pfam" id="PF08335">
    <property type="entry name" value="GlnD_UR_UTase"/>
    <property type="match status" value="2"/>
</dbReference>
<name>A0A0W0Y7S6_9GAMM</name>
<dbReference type="GO" id="GO:0000820">
    <property type="term" value="P:regulation of glutamine family amino acid metabolic process"/>
    <property type="evidence" value="ECO:0007669"/>
    <property type="project" value="TreeGrafter"/>
</dbReference>
<evidence type="ECO:0000256" key="1">
    <source>
        <dbReference type="ARBA" id="ARBA00022679"/>
    </source>
</evidence>
<dbReference type="SUPFAM" id="SSF81301">
    <property type="entry name" value="Nucleotidyltransferase"/>
    <property type="match status" value="2"/>
</dbReference>
<dbReference type="InterPro" id="IPR005190">
    <property type="entry name" value="GlnE_rpt_dom"/>
</dbReference>
<dbReference type="GO" id="GO:0005524">
    <property type="term" value="F:ATP binding"/>
    <property type="evidence" value="ECO:0007669"/>
    <property type="project" value="UniProtKB-KW"/>
</dbReference>
<dbReference type="GO" id="GO:0005829">
    <property type="term" value="C:cytosol"/>
    <property type="evidence" value="ECO:0007669"/>
    <property type="project" value="TreeGrafter"/>
</dbReference>
<accession>A0A0W0Y7S6</accession>
<feature type="domain" description="PII-uridylyltransferase/Glutamine-synthetase adenylyltransferase" evidence="8">
    <location>
        <begin position="290"/>
        <end position="425"/>
    </location>
</feature>
<feature type="domain" description="Glutamate-ammonia ligase adenylyltransferase repeated" evidence="7">
    <location>
        <begin position="547"/>
        <end position="782"/>
    </location>
</feature>
<dbReference type="STRING" id="45073.Lqui_0020"/>
<keyword evidence="10" id="KW-1185">Reference proteome</keyword>
<evidence type="ECO:0000256" key="2">
    <source>
        <dbReference type="ARBA" id="ARBA00022695"/>
    </source>
</evidence>
<dbReference type="AlphaFoldDB" id="A0A0W0Y7S6"/>
<evidence type="ECO:0000313" key="9">
    <source>
        <dbReference type="EMBL" id="KTD53065.1"/>
    </source>
</evidence>
<dbReference type="PANTHER" id="PTHR30621:SF0">
    <property type="entry name" value="BIFUNCTIONAL GLUTAMINE SYNTHETASE ADENYLYLTRANSFERASE_ADENYLYL-REMOVING ENZYME"/>
    <property type="match status" value="1"/>
</dbReference>
<evidence type="ECO:0000259" key="8">
    <source>
        <dbReference type="Pfam" id="PF08335"/>
    </source>
</evidence>
<dbReference type="RefSeq" id="WP_058506159.1">
    <property type="nucleotide sequence ID" value="NZ_CAAAIK010000013.1"/>
</dbReference>
<dbReference type="OrthoDB" id="9759366at2"/>
<keyword evidence="2" id="KW-0548">Nucleotidyltransferase</keyword>
<protein>
    <submittedName>
        <fullName evidence="9">Adenylyl transferase</fullName>
    </submittedName>
</protein>
<dbReference type="Proteomes" id="UP000054618">
    <property type="component" value="Unassembled WGS sequence"/>
</dbReference>
<comment type="caution">
    <text evidence="9">The sequence shown here is derived from an EMBL/GenBank/DDBJ whole genome shotgun (WGS) entry which is preliminary data.</text>
</comment>
<dbReference type="Gene3D" id="1.20.120.330">
    <property type="entry name" value="Nucleotidyltransferases domain 2"/>
    <property type="match status" value="2"/>
</dbReference>
<keyword evidence="4" id="KW-0067">ATP-binding</keyword>